<protein>
    <submittedName>
        <fullName evidence="1">Uncharacterized protein</fullName>
    </submittedName>
</protein>
<dbReference type="AlphaFoldDB" id="A0A1I6HUY6"/>
<keyword evidence="2" id="KW-1185">Reference proteome</keyword>
<accession>A0A1I6HUY6</accession>
<dbReference type="EMBL" id="FOYN01000005">
    <property type="protein sequence ID" value="SFR58244.1"/>
    <property type="molecule type" value="Genomic_DNA"/>
</dbReference>
<reference evidence="2" key="1">
    <citation type="submission" date="2016-10" db="EMBL/GenBank/DDBJ databases">
        <authorList>
            <person name="Varghese N."/>
            <person name="Submissions S."/>
        </authorList>
    </citation>
    <scope>NUCLEOTIDE SEQUENCE [LARGE SCALE GENOMIC DNA]</scope>
    <source>
        <strain evidence="2">RD 26</strain>
    </source>
</reference>
<organism evidence="1 2">
    <name type="scientific">Halorubrum sodomense</name>
    <dbReference type="NCBI Taxonomy" id="35743"/>
    <lineage>
        <taxon>Archaea</taxon>
        <taxon>Methanobacteriati</taxon>
        <taxon>Methanobacteriota</taxon>
        <taxon>Stenosarchaea group</taxon>
        <taxon>Halobacteria</taxon>
        <taxon>Halobacteriales</taxon>
        <taxon>Haloferacaceae</taxon>
        <taxon>Halorubrum</taxon>
    </lineage>
</organism>
<evidence type="ECO:0000313" key="2">
    <source>
        <dbReference type="Proteomes" id="UP000198932"/>
    </source>
</evidence>
<sequence>MTLSYGSRPPKGVREEMVYETIPKIKLTSFLPDFFVYFDEGLVEVSN</sequence>
<proteinExistence type="predicted"/>
<gene>
    <name evidence="1" type="ORF">SAMN04487937_2895</name>
</gene>
<name>A0A1I6HUY6_HALSD</name>
<evidence type="ECO:0000313" key="1">
    <source>
        <dbReference type="EMBL" id="SFR58244.1"/>
    </source>
</evidence>
<dbReference type="Proteomes" id="UP000198932">
    <property type="component" value="Unassembled WGS sequence"/>
</dbReference>